<keyword evidence="2" id="KW-0378">Hydrolase</keyword>
<keyword evidence="2" id="KW-0347">Helicase</keyword>
<dbReference type="Gene3D" id="3.90.320.10">
    <property type="match status" value="1"/>
</dbReference>
<dbReference type="GO" id="GO:0006281">
    <property type="term" value="P:DNA repair"/>
    <property type="evidence" value="ECO:0007669"/>
    <property type="project" value="UniProtKB-KW"/>
</dbReference>
<accession>A0A1U7JB37</accession>
<keyword evidence="6" id="KW-1185">Reference proteome</keyword>
<keyword evidence="2" id="KW-0547">Nucleotide-binding</keyword>
<evidence type="ECO:0000259" key="4">
    <source>
        <dbReference type="Pfam" id="PF12705"/>
    </source>
</evidence>
<dbReference type="Pfam" id="PF12705">
    <property type="entry name" value="PDDEXK_1"/>
    <property type="match status" value="1"/>
</dbReference>
<protein>
    <recommendedName>
        <fullName evidence="4">PD-(D/E)XK endonuclease-like domain-containing protein</fullName>
    </recommendedName>
</protein>
<dbReference type="OrthoDB" id="450180at2"/>
<reference evidence="5 6" key="1">
    <citation type="submission" date="2016-11" db="EMBL/GenBank/DDBJ databases">
        <title>Draft Genome Sequences of Nine Cyanobacterial Strains from Diverse Habitats.</title>
        <authorList>
            <person name="Zhu T."/>
            <person name="Hou S."/>
            <person name="Lu X."/>
            <person name="Hess W.R."/>
        </authorList>
    </citation>
    <scope>NUCLEOTIDE SEQUENCE [LARGE SCALE GENOMIC DNA]</scope>
    <source>
        <strain evidence="5 6">NIES-30</strain>
    </source>
</reference>
<organism evidence="5 6">
    <name type="scientific">Phormidium tenue NIES-30</name>
    <dbReference type="NCBI Taxonomy" id="549789"/>
    <lineage>
        <taxon>Bacteria</taxon>
        <taxon>Bacillati</taxon>
        <taxon>Cyanobacteriota</taxon>
        <taxon>Cyanophyceae</taxon>
        <taxon>Oscillatoriophycideae</taxon>
        <taxon>Oscillatoriales</taxon>
        <taxon>Oscillatoriaceae</taxon>
        <taxon>Phormidium</taxon>
    </lineage>
</organism>
<gene>
    <name evidence="5" type="ORF">NIES30_02440</name>
</gene>
<dbReference type="GO" id="GO:0004386">
    <property type="term" value="F:helicase activity"/>
    <property type="evidence" value="ECO:0007669"/>
    <property type="project" value="UniProtKB-KW"/>
</dbReference>
<evidence type="ECO:0000313" key="5">
    <source>
        <dbReference type="EMBL" id="OKH50955.1"/>
    </source>
</evidence>
<comment type="caution">
    <text evidence="5">The sequence shown here is derived from an EMBL/GenBank/DDBJ whole genome shotgun (WGS) entry which is preliminary data.</text>
</comment>
<evidence type="ECO:0000256" key="1">
    <source>
        <dbReference type="ARBA" id="ARBA00022763"/>
    </source>
</evidence>
<dbReference type="InterPro" id="IPR038726">
    <property type="entry name" value="PDDEXK_AddAB-type"/>
</dbReference>
<feature type="domain" description="PD-(D/E)XK endonuclease-like" evidence="4">
    <location>
        <begin position="4"/>
        <end position="236"/>
    </location>
</feature>
<dbReference type="Proteomes" id="UP000185557">
    <property type="component" value="Unassembled WGS sequence"/>
</dbReference>
<dbReference type="InterPro" id="IPR011604">
    <property type="entry name" value="PDDEXK-like_dom_sf"/>
</dbReference>
<keyword evidence="2" id="KW-0067">ATP-binding</keyword>
<sequence length="261" mass="29309">MLSLTQGHLSLLEICPRRYQYTYLEHHTAPMDPAMAERQRWGTEFHRVMQQRDLGLPVDNLLKEDAALDAAVHSLLAAAPDLFLPQVNGLRQSEHRRTLAFNGYTLTAIYDLLVMGPTSGQIVDWKTYQNPPQQTQLTQHWQTRLYLYLLVETSHLSPEQVTMTYWFVAPPTAQAAPKPPSSITIGYGAAQHRRTEADLQGLTDALTTLLATEVDLPKVDPALGYCAQCPFAVRCQRWSERFGQEGVMTLPAIADIAEVPL</sequence>
<dbReference type="AlphaFoldDB" id="A0A1U7JB37"/>
<evidence type="ECO:0000256" key="2">
    <source>
        <dbReference type="ARBA" id="ARBA00022806"/>
    </source>
</evidence>
<dbReference type="EMBL" id="MRCG01000001">
    <property type="protein sequence ID" value="OKH50955.1"/>
    <property type="molecule type" value="Genomic_DNA"/>
</dbReference>
<evidence type="ECO:0000256" key="3">
    <source>
        <dbReference type="ARBA" id="ARBA00023204"/>
    </source>
</evidence>
<dbReference type="STRING" id="549789.NIES30_02440"/>
<keyword evidence="1" id="KW-0227">DNA damage</keyword>
<name>A0A1U7JB37_9CYAN</name>
<keyword evidence="3" id="KW-0234">DNA repair</keyword>
<proteinExistence type="predicted"/>
<evidence type="ECO:0000313" key="6">
    <source>
        <dbReference type="Proteomes" id="UP000185557"/>
    </source>
</evidence>
<dbReference type="RefSeq" id="WP_073606767.1">
    <property type="nucleotide sequence ID" value="NZ_MRCG01000001.1"/>
</dbReference>